<reference evidence="5 6" key="1">
    <citation type="submission" date="2015-08" db="EMBL/GenBank/DDBJ databases">
        <title>Antibacterial properties of a collection of Vibrionaceae strains.</title>
        <authorList>
            <person name="Giubergia S."/>
        </authorList>
    </citation>
    <scope>NUCLEOTIDE SEQUENCE [LARGE SCALE GENOMIC DNA]</scope>
    <source>
        <strain evidence="5 6">S0821</strain>
    </source>
</reference>
<evidence type="ECO:0000313" key="5">
    <source>
        <dbReference type="EMBL" id="KQH84762.1"/>
    </source>
</evidence>
<sequence length="165" mass="18177">MMHPTWELPVEKAALVLMPCPGTKEVSLFDSLTQLKAQGVHVIVSAITRDEMAAKQVEQLGYTAQALGMMWIHLPIEDDSVPDALFTEHWPTVSPQLRSVLKRGDKVAIHCMGGSGRTGLLAGHVLLDLGWPLDQCIERIQALRPDAFTKAEQRCYIEHVAGVIS</sequence>
<dbReference type="Gene3D" id="3.90.190.10">
    <property type="entry name" value="Protein tyrosine phosphatase superfamily"/>
    <property type="match status" value="1"/>
</dbReference>
<dbReference type="PROSITE" id="PS50056">
    <property type="entry name" value="TYR_PHOSPHATASE_2"/>
    <property type="match status" value="1"/>
</dbReference>
<dbReference type="Pfam" id="PF05706">
    <property type="entry name" value="CDKN3"/>
    <property type="match status" value="1"/>
</dbReference>
<dbReference type="InterPro" id="IPR000387">
    <property type="entry name" value="Tyr_Pase_dom"/>
</dbReference>
<comment type="caution">
    <text evidence="5">The sequence shown here is derived from an EMBL/GenBank/DDBJ whole genome shotgun (WGS) entry which is preliminary data.</text>
</comment>
<dbReference type="PROSITE" id="PS00383">
    <property type="entry name" value="TYR_PHOSPHATASE_1"/>
    <property type="match status" value="1"/>
</dbReference>
<dbReference type="InterPro" id="IPR029021">
    <property type="entry name" value="Prot-tyrosine_phosphatase-like"/>
</dbReference>
<dbReference type="EC" id="3.1.3.48" evidence="1"/>
<dbReference type="SUPFAM" id="SSF52799">
    <property type="entry name" value="(Phosphotyrosine protein) phosphatases II"/>
    <property type="match status" value="1"/>
</dbReference>
<dbReference type="InterPro" id="IPR022778">
    <property type="entry name" value="CDKN3"/>
</dbReference>
<dbReference type="InParanoid" id="A0A0Q2MAC8"/>
<dbReference type="GO" id="GO:0004725">
    <property type="term" value="F:protein tyrosine phosphatase activity"/>
    <property type="evidence" value="ECO:0007669"/>
    <property type="project" value="UniProtKB-EC"/>
</dbReference>
<dbReference type="Proteomes" id="UP000051221">
    <property type="component" value="Unassembled WGS sequence"/>
</dbReference>
<feature type="domain" description="Tyrosine specific protein phosphatases" evidence="4">
    <location>
        <begin position="88"/>
        <end position="155"/>
    </location>
</feature>
<dbReference type="InterPro" id="IPR016130">
    <property type="entry name" value="Tyr_Pase_AS"/>
</dbReference>
<dbReference type="CDD" id="cd14505">
    <property type="entry name" value="CDKN3-like"/>
    <property type="match status" value="1"/>
</dbReference>
<accession>A0A0Q2MAC8</accession>
<organism evidence="5 6">
    <name type="scientific">Vibrio furnissii</name>
    <dbReference type="NCBI Taxonomy" id="29494"/>
    <lineage>
        <taxon>Bacteria</taxon>
        <taxon>Pseudomonadati</taxon>
        <taxon>Pseudomonadota</taxon>
        <taxon>Gammaproteobacteria</taxon>
        <taxon>Vibrionales</taxon>
        <taxon>Vibrionaceae</taxon>
        <taxon>Vibrio</taxon>
    </lineage>
</organism>
<evidence type="ECO:0000256" key="1">
    <source>
        <dbReference type="ARBA" id="ARBA00013064"/>
    </source>
</evidence>
<evidence type="ECO:0000256" key="3">
    <source>
        <dbReference type="ARBA" id="ARBA00022912"/>
    </source>
</evidence>
<evidence type="ECO:0000259" key="4">
    <source>
        <dbReference type="PROSITE" id="PS50056"/>
    </source>
</evidence>
<name>A0A0Q2MAC8_VIBFU</name>
<gene>
    <name evidence="5" type="ORF">AMR76_16740</name>
</gene>
<keyword evidence="2" id="KW-0378">Hydrolase</keyword>
<keyword evidence="3" id="KW-0904">Protein phosphatase</keyword>
<dbReference type="AlphaFoldDB" id="A0A0Q2MAC8"/>
<protein>
    <recommendedName>
        <fullName evidence="1">protein-tyrosine-phosphatase</fullName>
        <ecNumber evidence="1">3.1.3.48</ecNumber>
    </recommendedName>
</protein>
<proteinExistence type="predicted"/>
<dbReference type="RefSeq" id="WP_055466646.1">
    <property type="nucleotide sequence ID" value="NZ_LKHS01000016.1"/>
</dbReference>
<evidence type="ECO:0000313" key="6">
    <source>
        <dbReference type="Proteomes" id="UP000051221"/>
    </source>
</evidence>
<dbReference type="EMBL" id="LKHS01000016">
    <property type="protein sequence ID" value="KQH84762.1"/>
    <property type="molecule type" value="Genomic_DNA"/>
</dbReference>
<keyword evidence="6" id="KW-1185">Reference proteome</keyword>
<evidence type="ECO:0000256" key="2">
    <source>
        <dbReference type="ARBA" id="ARBA00022801"/>
    </source>
</evidence>